<evidence type="ECO:0000259" key="2">
    <source>
        <dbReference type="Pfam" id="PF13460"/>
    </source>
</evidence>
<evidence type="ECO:0000313" key="3">
    <source>
        <dbReference type="EMBL" id="RAR09648.1"/>
    </source>
</evidence>
<evidence type="ECO:0000313" key="4">
    <source>
        <dbReference type="Proteomes" id="UP000249619"/>
    </source>
</evidence>
<dbReference type="STRING" id="183478.A0A364N1Y9"/>
<dbReference type="InterPro" id="IPR016040">
    <property type="entry name" value="NAD(P)-bd_dom"/>
</dbReference>
<dbReference type="PANTHER" id="PTHR15020">
    <property type="entry name" value="FLAVIN REDUCTASE-RELATED"/>
    <property type="match status" value="1"/>
</dbReference>
<dbReference type="AlphaFoldDB" id="A0A364N1Y9"/>
<dbReference type="PANTHER" id="PTHR15020:SF50">
    <property type="entry name" value="UPF0659 PROTEIN YMR090W"/>
    <property type="match status" value="1"/>
</dbReference>
<dbReference type="InterPro" id="IPR036291">
    <property type="entry name" value="NAD(P)-bd_dom_sf"/>
</dbReference>
<dbReference type="SUPFAM" id="SSF51735">
    <property type="entry name" value="NAD(P)-binding Rossmann-fold domains"/>
    <property type="match status" value="1"/>
</dbReference>
<sequence length="385" mass="41471">MAHNILLIGGHGKVAQLLTPLLLAKSWNVTSMIRTASQQPTIEKLGQGQPGKLSVLVSSVADVKSENDAKGILDQVKPDWVVWSAGAAGKGGAEMTFAVDRDAAIAFTKASINTPSVKKFLTVSYLSSRRGRAPWWNDEDWASAQKVNNEILPDYFKAKVAADEVLTVLSNDRVAREEKEGVAANERFCGISLRPGTLTEQPAGNVNMGKIGAGDKVSRATVAEVTAKVLEKEGVRGWVDFVDGQEEIATALDNHAICHGLIKRQKFRLPKIDVDLTSEVLHEGTHGVDLRVELGNVVLLAAQSGLILAFLKDLATPYPIRLYLLMASEEHFSNGSNLLFGGKAQGKVVRRYLKRLLPAFQGVLGELEQPARAGESRASSSAGCL</sequence>
<dbReference type="EMBL" id="QGDH01000073">
    <property type="protein sequence ID" value="RAR09648.1"/>
    <property type="molecule type" value="Genomic_DNA"/>
</dbReference>
<protein>
    <submittedName>
        <fullName evidence="3">Nad dependent epimerase dehydratase</fullName>
    </submittedName>
</protein>
<gene>
    <name evidence="3" type="ORF">DDE83_005403</name>
</gene>
<proteinExistence type="inferred from homology"/>
<evidence type="ECO:0000256" key="1">
    <source>
        <dbReference type="ARBA" id="ARBA00038376"/>
    </source>
</evidence>
<comment type="caution">
    <text evidence="3">The sequence shown here is derived from an EMBL/GenBank/DDBJ whole genome shotgun (WGS) entry which is preliminary data.</text>
</comment>
<accession>A0A364N1Y9</accession>
<comment type="similarity">
    <text evidence="1">Belongs to the avfA family.</text>
</comment>
<name>A0A364N1Y9_STELY</name>
<dbReference type="Pfam" id="PF13460">
    <property type="entry name" value="NAD_binding_10"/>
    <property type="match status" value="1"/>
</dbReference>
<organism evidence="3 4">
    <name type="scientific">Stemphylium lycopersici</name>
    <name type="common">Tomato gray leaf spot disease fungus</name>
    <name type="synonym">Thyrospora lycopersici</name>
    <dbReference type="NCBI Taxonomy" id="183478"/>
    <lineage>
        <taxon>Eukaryota</taxon>
        <taxon>Fungi</taxon>
        <taxon>Dikarya</taxon>
        <taxon>Ascomycota</taxon>
        <taxon>Pezizomycotina</taxon>
        <taxon>Dothideomycetes</taxon>
        <taxon>Pleosporomycetidae</taxon>
        <taxon>Pleosporales</taxon>
        <taxon>Pleosporineae</taxon>
        <taxon>Pleosporaceae</taxon>
        <taxon>Stemphylium</taxon>
    </lineage>
</organism>
<reference evidence="4" key="1">
    <citation type="submission" date="2018-05" db="EMBL/GenBank/DDBJ databases">
        <title>Draft genome sequence of Stemphylium lycopersici strain CIDEFI 213.</title>
        <authorList>
            <person name="Medina R."/>
            <person name="Franco M.E.E."/>
            <person name="Lucentini C.G."/>
            <person name="Saparrat M.C.N."/>
            <person name="Balatti P.A."/>
        </authorList>
    </citation>
    <scope>NUCLEOTIDE SEQUENCE [LARGE SCALE GENOMIC DNA]</scope>
    <source>
        <strain evidence="4">CIDEFI 213</strain>
    </source>
</reference>
<dbReference type="Gene3D" id="3.40.50.720">
    <property type="entry name" value="NAD(P)-binding Rossmann-like Domain"/>
    <property type="match status" value="1"/>
</dbReference>
<keyword evidence="4" id="KW-1185">Reference proteome</keyword>
<dbReference type="Proteomes" id="UP000249619">
    <property type="component" value="Unassembled WGS sequence"/>
</dbReference>
<feature type="domain" description="NAD(P)-binding" evidence="2">
    <location>
        <begin position="9"/>
        <end position="232"/>
    </location>
</feature>